<dbReference type="GO" id="GO:0005524">
    <property type="term" value="F:ATP binding"/>
    <property type="evidence" value="ECO:0007669"/>
    <property type="project" value="InterPro"/>
</dbReference>
<dbReference type="InterPro" id="IPR050058">
    <property type="entry name" value="Ala-tRNA_ligase"/>
</dbReference>
<evidence type="ECO:0000259" key="1">
    <source>
        <dbReference type="Pfam" id="PF01411"/>
    </source>
</evidence>
<evidence type="ECO:0000313" key="3">
    <source>
        <dbReference type="Proteomes" id="UP000291072"/>
    </source>
</evidence>
<dbReference type="GO" id="GO:0004813">
    <property type="term" value="F:alanine-tRNA ligase activity"/>
    <property type="evidence" value="ECO:0007669"/>
    <property type="project" value="InterPro"/>
</dbReference>
<keyword evidence="3" id="KW-1185">Reference proteome</keyword>
<name>A0A4R0XL73_9MOLU</name>
<organism evidence="2 3">
    <name type="scientific">Mycoplasma todarodis</name>
    <dbReference type="NCBI Taxonomy" id="1937191"/>
    <lineage>
        <taxon>Bacteria</taxon>
        <taxon>Bacillati</taxon>
        <taxon>Mycoplasmatota</taxon>
        <taxon>Mollicutes</taxon>
        <taxon>Mycoplasmataceae</taxon>
        <taxon>Mycoplasma</taxon>
    </lineage>
</organism>
<dbReference type="EMBL" id="PSZP01000011">
    <property type="protein sequence ID" value="TCG11214.1"/>
    <property type="molecule type" value="Genomic_DNA"/>
</dbReference>
<dbReference type="GO" id="GO:0006419">
    <property type="term" value="P:alanyl-tRNA aminoacylation"/>
    <property type="evidence" value="ECO:0007669"/>
    <property type="project" value="InterPro"/>
</dbReference>
<comment type="caution">
    <text evidence="2">The sequence shown here is derived from an EMBL/GenBank/DDBJ whole genome shotgun (WGS) entry which is preliminary data.</text>
</comment>
<sequence length="67" mass="7787">MKKLTSKELREEWLKFFESKGHLRVESKSLIPVNDPSLLWINSGVATLKDFFSGKKQPPRNRITNSQ</sequence>
<dbReference type="Gene3D" id="3.30.930.10">
    <property type="entry name" value="Bira Bifunctional Protein, Domain 2"/>
    <property type="match status" value="1"/>
</dbReference>
<dbReference type="OrthoDB" id="9803884at2"/>
<dbReference type="PANTHER" id="PTHR11777">
    <property type="entry name" value="ALANYL-TRNA SYNTHETASE"/>
    <property type="match status" value="1"/>
</dbReference>
<dbReference type="GO" id="GO:0005829">
    <property type="term" value="C:cytosol"/>
    <property type="evidence" value="ECO:0007669"/>
    <property type="project" value="TreeGrafter"/>
</dbReference>
<evidence type="ECO:0000313" key="2">
    <source>
        <dbReference type="EMBL" id="TCG11214.1"/>
    </source>
</evidence>
<reference evidence="2 3" key="1">
    <citation type="submission" date="2018-02" db="EMBL/GenBank/DDBJ databases">
        <title>Mycoplasma marinum and Mycoplasma todarodis sp. nov., moderately halophilic and psychrotolerant mycoplasmas isolated from cephalopods.</title>
        <authorList>
            <person name="Viver T."/>
        </authorList>
    </citation>
    <scope>NUCLEOTIDE SEQUENCE [LARGE SCALE GENOMIC DNA]</scope>
    <source>
        <strain evidence="2 3">5H</strain>
    </source>
</reference>
<dbReference type="GO" id="GO:0002161">
    <property type="term" value="F:aminoacyl-tRNA deacylase activity"/>
    <property type="evidence" value="ECO:0007669"/>
    <property type="project" value="TreeGrafter"/>
</dbReference>
<dbReference type="Pfam" id="PF01411">
    <property type="entry name" value="tRNA-synt_2c"/>
    <property type="match status" value="1"/>
</dbReference>
<gene>
    <name evidence="2" type="ORF">C4B25_02115</name>
</gene>
<proteinExistence type="predicted"/>
<feature type="non-terminal residue" evidence="2">
    <location>
        <position position="67"/>
    </location>
</feature>
<dbReference type="PANTHER" id="PTHR11777:SF9">
    <property type="entry name" value="ALANINE--TRNA LIGASE, CYTOPLASMIC"/>
    <property type="match status" value="1"/>
</dbReference>
<accession>A0A4R0XL73</accession>
<dbReference type="Proteomes" id="UP000291072">
    <property type="component" value="Unassembled WGS sequence"/>
</dbReference>
<protein>
    <recommendedName>
        <fullName evidence="1">Alanyl-tRNA synthetase class IIc N-terminal domain-containing protein</fullName>
    </recommendedName>
</protein>
<dbReference type="InterPro" id="IPR045864">
    <property type="entry name" value="aa-tRNA-synth_II/BPL/LPL"/>
</dbReference>
<dbReference type="InterPro" id="IPR018164">
    <property type="entry name" value="Ala-tRNA-synth_IIc_N"/>
</dbReference>
<feature type="domain" description="Alanyl-tRNA synthetase class IIc N-terminal" evidence="1">
    <location>
        <begin position="8"/>
        <end position="67"/>
    </location>
</feature>
<dbReference type="AlphaFoldDB" id="A0A4R0XL73"/>
<dbReference type="SUPFAM" id="SSF55681">
    <property type="entry name" value="Class II aaRS and biotin synthetases"/>
    <property type="match status" value="1"/>
</dbReference>
<dbReference type="RefSeq" id="WP_131613413.1">
    <property type="nucleotide sequence ID" value="NZ_PSZP01000011.1"/>
</dbReference>